<comment type="subcellular location">
    <subcellularLocation>
        <location evidence="1">Secreted</location>
    </subcellularLocation>
</comment>
<dbReference type="OrthoDB" id="9342475at2"/>
<gene>
    <name evidence="5" type="ORF">SAMN06265380_103237</name>
</gene>
<reference evidence="5 6" key="1">
    <citation type="submission" date="2017-05" db="EMBL/GenBank/DDBJ databases">
        <authorList>
            <person name="Varghese N."/>
            <person name="Submissions S."/>
        </authorList>
    </citation>
    <scope>NUCLEOTIDE SEQUENCE [LARGE SCALE GENOMIC DNA]</scope>
    <source>
        <strain evidence="5 6">DSM 28009</strain>
    </source>
</reference>
<dbReference type="Pfam" id="PF08548">
    <property type="entry name" value="Peptidase_M10_C"/>
    <property type="match status" value="1"/>
</dbReference>
<keyword evidence="2" id="KW-0964">Secreted</keyword>
<feature type="domain" description="Peptidase M10 serralysin C-terminal" evidence="4">
    <location>
        <begin position="378"/>
        <end position="456"/>
    </location>
</feature>
<keyword evidence="6" id="KW-1185">Reference proteome</keyword>
<evidence type="ECO:0000256" key="1">
    <source>
        <dbReference type="ARBA" id="ARBA00004613"/>
    </source>
</evidence>
<protein>
    <submittedName>
        <fullName evidence="5">6-phosphogluconolactonase, cycloisomerase 2 family</fullName>
    </submittedName>
</protein>
<evidence type="ECO:0000256" key="3">
    <source>
        <dbReference type="ARBA" id="ARBA00022737"/>
    </source>
</evidence>
<dbReference type="Gene3D" id="1.10.1330.10">
    <property type="entry name" value="Dockerin domain"/>
    <property type="match status" value="1"/>
</dbReference>
<dbReference type="InterPro" id="IPR013858">
    <property type="entry name" value="Peptidase_M10B_C"/>
</dbReference>
<dbReference type="Gene3D" id="2.150.10.10">
    <property type="entry name" value="Serralysin-like metalloprotease, C-terminal"/>
    <property type="match status" value="1"/>
</dbReference>
<dbReference type="GO" id="GO:0016853">
    <property type="term" value="F:isomerase activity"/>
    <property type="evidence" value="ECO:0007669"/>
    <property type="project" value="UniProtKB-KW"/>
</dbReference>
<evidence type="ECO:0000313" key="6">
    <source>
        <dbReference type="Proteomes" id="UP000319555"/>
    </source>
</evidence>
<dbReference type="InterPro" id="IPR002105">
    <property type="entry name" value="Dockerin_1_rpt"/>
</dbReference>
<dbReference type="RefSeq" id="WP_142636405.1">
    <property type="nucleotide sequence ID" value="NZ_FXTE01000003.1"/>
</dbReference>
<dbReference type="Pfam" id="PF00404">
    <property type="entry name" value="Dockerin_1"/>
    <property type="match status" value="1"/>
</dbReference>
<dbReference type="GO" id="GO:0005615">
    <property type="term" value="C:extracellular space"/>
    <property type="evidence" value="ECO:0007669"/>
    <property type="project" value="InterPro"/>
</dbReference>
<dbReference type="AlphaFoldDB" id="A0A521CVK4"/>
<accession>A0A521CVK4</accession>
<evidence type="ECO:0000256" key="2">
    <source>
        <dbReference type="ARBA" id="ARBA00022525"/>
    </source>
</evidence>
<dbReference type="GO" id="GO:0005509">
    <property type="term" value="F:calcium ion binding"/>
    <property type="evidence" value="ECO:0007669"/>
    <property type="project" value="InterPro"/>
</dbReference>
<dbReference type="EMBL" id="FXTE01000003">
    <property type="protein sequence ID" value="SMO62761.1"/>
    <property type="molecule type" value="Genomic_DNA"/>
</dbReference>
<evidence type="ECO:0000313" key="5">
    <source>
        <dbReference type="EMBL" id="SMO62761.1"/>
    </source>
</evidence>
<dbReference type="Proteomes" id="UP000319555">
    <property type="component" value="Unassembled WGS sequence"/>
</dbReference>
<dbReference type="InterPro" id="IPR011049">
    <property type="entry name" value="Serralysin-like_metalloprot_C"/>
</dbReference>
<dbReference type="InterPro" id="IPR036439">
    <property type="entry name" value="Dockerin_dom_sf"/>
</dbReference>
<dbReference type="SUPFAM" id="SSF50956">
    <property type="entry name" value="Thermostable phytase (3-phytase)"/>
    <property type="match status" value="1"/>
</dbReference>
<dbReference type="GO" id="GO:0004553">
    <property type="term" value="F:hydrolase activity, hydrolyzing O-glycosyl compounds"/>
    <property type="evidence" value="ECO:0007669"/>
    <property type="project" value="InterPro"/>
</dbReference>
<dbReference type="SUPFAM" id="SSF51120">
    <property type="entry name" value="beta-Roll"/>
    <property type="match status" value="1"/>
</dbReference>
<name>A0A521CVK4_9RHOB</name>
<organism evidence="5 6">
    <name type="scientific">Ruegeria faecimaris</name>
    <dbReference type="NCBI Taxonomy" id="686389"/>
    <lineage>
        <taxon>Bacteria</taxon>
        <taxon>Pseudomonadati</taxon>
        <taxon>Pseudomonadota</taxon>
        <taxon>Alphaproteobacteria</taxon>
        <taxon>Rhodobacterales</taxon>
        <taxon>Roseobacteraceae</taxon>
        <taxon>Ruegeria</taxon>
    </lineage>
</organism>
<keyword evidence="3" id="KW-0677">Repeat</keyword>
<dbReference type="GO" id="GO:0000272">
    <property type="term" value="P:polysaccharide catabolic process"/>
    <property type="evidence" value="ECO:0007669"/>
    <property type="project" value="InterPro"/>
</dbReference>
<proteinExistence type="predicted"/>
<evidence type="ECO:0000259" key="4">
    <source>
        <dbReference type="Pfam" id="PF08548"/>
    </source>
</evidence>
<dbReference type="SUPFAM" id="SSF63446">
    <property type="entry name" value="Type I dockerin domain"/>
    <property type="match status" value="1"/>
</dbReference>
<dbReference type="PRINTS" id="PR00313">
    <property type="entry name" value="CABNDNGRPT"/>
</dbReference>
<sequence>MMLQFGGVVATGSAALDSGIGDTALETFNGETYLYSLTGQGGGIVVWHLVEGAVPQQQDIEYFSGTISGTVGRSGVMVSLFGGDQIVLDVRSATGLVSYEILPDGSIGELQETGSLNGGGGYSALVQVSFGSVDILAVAQEDSGLISTYTVGSDGLLTFAGAVAGQADSIKTAQSGSDQFVVATDATSNSITTYLVDSSAGTLSLADSGDGVSTLGIGAPTAVEIVQAHGHSWVIVAGSESNTISVMELSGDGRLIPTDHVLDTLNTRFESAQDLAVVEVNGQVFVVAGGGDDGVTLFTLTPDGQLVYLDSFADTLSTGLQNVESLSLAHVGDEIQIFAASQEEAGLTQLTFSVADLGIVADGYGTVTGTAQNDMLSGSILDASLLGGGGDDILIAGIGATTMTGGSGSDIFVMQTGAAMTTITDFEVGSDRLDLFDYPFLRSPVQLTFTSTVQGAQIEYLDNVVQVFSASGAPLTSSDVFGAGFGGPDHIPVDLNGLGGLDPDSSAGIQGDITIDSQAANPGLSNAEIRFNPEGGGAVSVQADDEGRFDLDLPSGTFIGELDIIKSYSAGTGEITALDALQVLRLSVGLDPTWGQAAPENLIAADINQDGLINALDALAILQIAVGLPTAHEAEWVFLDADADLSGITSSNVTYETGVDVVAVDGVITTDMTSILLGNLEAV</sequence>
<keyword evidence="5" id="KW-0413">Isomerase</keyword>